<evidence type="ECO:0000313" key="6">
    <source>
        <dbReference type="Proteomes" id="UP000186609"/>
    </source>
</evidence>
<protein>
    <recommendedName>
        <fullName evidence="4">Shikimate dehydrogenase substrate binding N-terminal domain-containing protein</fullName>
    </recommendedName>
</protein>
<dbReference type="Gene3D" id="3.40.50.10860">
    <property type="entry name" value="Leucine Dehydrogenase, chain A, domain 1"/>
    <property type="match status" value="1"/>
</dbReference>
<dbReference type="GO" id="GO:0009073">
    <property type="term" value="P:aromatic amino acid family biosynthetic process"/>
    <property type="evidence" value="ECO:0007669"/>
    <property type="project" value="UniProtKB-KW"/>
</dbReference>
<organism evidence="5 6">
    <name type="scientific">Rhodoferax koreensis</name>
    <dbReference type="NCBI Taxonomy" id="1842727"/>
    <lineage>
        <taxon>Bacteria</taxon>
        <taxon>Pseudomonadati</taxon>
        <taxon>Pseudomonadota</taxon>
        <taxon>Betaproteobacteria</taxon>
        <taxon>Burkholderiales</taxon>
        <taxon>Comamonadaceae</taxon>
        <taxon>Rhodoferax</taxon>
    </lineage>
</organism>
<dbReference type="KEGG" id="rhy:RD110_23625"/>
<dbReference type="InterPro" id="IPR022893">
    <property type="entry name" value="Shikimate_DH_fam"/>
</dbReference>
<dbReference type="InterPro" id="IPR046346">
    <property type="entry name" value="Aminoacid_DH-like_N_sf"/>
</dbReference>
<dbReference type="Proteomes" id="UP000186609">
    <property type="component" value="Chromosome"/>
</dbReference>
<dbReference type="SUPFAM" id="SSF53223">
    <property type="entry name" value="Aminoacid dehydrogenase-like, N-terminal domain"/>
    <property type="match status" value="1"/>
</dbReference>
<dbReference type="OrthoDB" id="3609723at2"/>
<reference evidence="5 6" key="1">
    <citation type="submission" date="2017-01" db="EMBL/GenBank/DDBJ databases">
        <authorList>
            <person name="Mah S.A."/>
            <person name="Swanson W.J."/>
            <person name="Moy G.W."/>
            <person name="Vacquier V.D."/>
        </authorList>
    </citation>
    <scope>NUCLEOTIDE SEQUENCE [LARGE SCALE GENOMIC DNA]</scope>
    <source>
        <strain evidence="5 6">DCY110</strain>
    </source>
</reference>
<evidence type="ECO:0000256" key="3">
    <source>
        <dbReference type="ARBA" id="ARBA00023141"/>
    </source>
</evidence>
<proteinExistence type="predicted"/>
<dbReference type="STRING" id="1842727.RD110_23625"/>
<dbReference type="RefSeq" id="WP_076202555.1">
    <property type="nucleotide sequence ID" value="NZ_CP019236.1"/>
</dbReference>
<dbReference type="GO" id="GO:0050661">
    <property type="term" value="F:NADP binding"/>
    <property type="evidence" value="ECO:0007669"/>
    <property type="project" value="TreeGrafter"/>
</dbReference>
<dbReference type="EMBL" id="CP019236">
    <property type="protein sequence ID" value="APW39821.1"/>
    <property type="molecule type" value="Genomic_DNA"/>
</dbReference>
<dbReference type="PANTHER" id="PTHR21089:SF1">
    <property type="entry name" value="BIFUNCTIONAL 3-DEHYDROQUINATE DEHYDRATASE_SHIKIMATE DEHYDROGENASE, CHLOROPLASTIC"/>
    <property type="match status" value="1"/>
</dbReference>
<name>A0A1P8K1K3_9BURK</name>
<dbReference type="SUPFAM" id="SSF51735">
    <property type="entry name" value="NAD(P)-binding Rossmann-fold domains"/>
    <property type="match status" value="1"/>
</dbReference>
<dbReference type="PANTHER" id="PTHR21089">
    <property type="entry name" value="SHIKIMATE DEHYDROGENASE"/>
    <property type="match status" value="1"/>
</dbReference>
<sequence>MIHGSTRLITIVGSPVAQVKMPSIINFYFEEHGLDVALVPLDVPPAGIPDFIALLKQGRNLIGSIVTVPHKQAMAAGADHVTDRARLIGAVNVVRRTADGQLHGDHVDGFGFLNAARAHGFHPRGRSALVVGVGGAGGAIACALCETGIANLVLLDMNTERVQSLGTKLRAHFPQVQIGFACDDLAGVDFIAQATPMGMQAGDPLPLPQALLDTLTPRTLVGDAVTLPVITPLLAFAQSRGCRVQTGAEMSRSSMEFLGGFLGVMPAVDPLAMVSAPLPGPRAQTGGTSP</sequence>
<dbReference type="GO" id="GO:0004764">
    <property type="term" value="F:shikimate 3-dehydrogenase (NADP+) activity"/>
    <property type="evidence" value="ECO:0007669"/>
    <property type="project" value="InterPro"/>
</dbReference>
<keyword evidence="3" id="KW-0057">Aromatic amino acid biosynthesis</keyword>
<dbReference type="GO" id="GO:0019632">
    <property type="term" value="P:shikimate metabolic process"/>
    <property type="evidence" value="ECO:0007669"/>
    <property type="project" value="TreeGrafter"/>
</dbReference>
<dbReference type="Pfam" id="PF08501">
    <property type="entry name" value="Shikimate_dh_N"/>
    <property type="match status" value="1"/>
</dbReference>
<keyword evidence="2" id="KW-0560">Oxidoreductase</keyword>
<keyword evidence="3" id="KW-0028">Amino-acid biosynthesis</keyword>
<dbReference type="InterPro" id="IPR036291">
    <property type="entry name" value="NAD(P)-bd_dom_sf"/>
</dbReference>
<evidence type="ECO:0000313" key="5">
    <source>
        <dbReference type="EMBL" id="APW39821.1"/>
    </source>
</evidence>
<comment type="pathway">
    <text evidence="1">Metabolic intermediate biosynthesis; chorismate biosynthesis; chorismate from D-erythrose 4-phosphate and phosphoenolpyruvate: step 4/7.</text>
</comment>
<dbReference type="InterPro" id="IPR013708">
    <property type="entry name" value="Shikimate_DH-bd_N"/>
</dbReference>
<keyword evidence="6" id="KW-1185">Reference proteome</keyword>
<dbReference type="GO" id="GO:0005829">
    <property type="term" value="C:cytosol"/>
    <property type="evidence" value="ECO:0007669"/>
    <property type="project" value="TreeGrafter"/>
</dbReference>
<accession>A0A1P8K1K3</accession>
<evidence type="ECO:0000259" key="4">
    <source>
        <dbReference type="Pfam" id="PF08501"/>
    </source>
</evidence>
<dbReference type="Gene3D" id="3.40.50.720">
    <property type="entry name" value="NAD(P)-binding Rossmann-like Domain"/>
    <property type="match status" value="1"/>
</dbReference>
<feature type="domain" description="Shikimate dehydrogenase substrate binding N-terminal" evidence="4">
    <location>
        <begin position="11"/>
        <end position="94"/>
    </location>
</feature>
<evidence type="ECO:0000256" key="1">
    <source>
        <dbReference type="ARBA" id="ARBA00004871"/>
    </source>
</evidence>
<dbReference type="GO" id="GO:0009423">
    <property type="term" value="P:chorismate biosynthetic process"/>
    <property type="evidence" value="ECO:0007669"/>
    <property type="project" value="TreeGrafter"/>
</dbReference>
<evidence type="ECO:0000256" key="2">
    <source>
        <dbReference type="ARBA" id="ARBA00023002"/>
    </source>
</evidence>
<dbReference type="AlphaFoldDB" id="A0A1P8K1K3"/>
<gene>
    <name evidence="5" type="ORF">RD110_23625</name>
</gene>